<protein>
    <recommendedName>
        <fullName evidence="4">DDE-1 domain-containing protein</fullName>
    </recommendedName>
</protein>
<sequence length="204" mass="23242">MRHPQLSLRKPESTNLIRATAFNKDRVEEFFNNYSSLLEKYKFRSDRIYTLDETGITPVMRPTKVVTSKGKKLVGQVASGERGELVTFVGIINAICVTVLPVYIFPRMRHPEDYLTDAPASSLALGNKSGWMTKELFPMVIKHIIQYTNCSPENRILLLIDNHESHTSGSWNYSFIISTSHHTPAPTLRHRNIWTIYICTGSSI</sequence>
<evidence type="ECO:0000313" key="3">
    <source>
        <dbReference type="Proteomes" id="UP001162162"/>
    </source>
</evidence>
<dbReference type="Proteomes" id="UP001162162">
    <property type="component" value="Unassembled WGS sequence"/>
</dbReference>
<dbReference type="EMBL" id="JAPWTK010000056">
    <property type="protein sequence ID" value="KAJ8953403.1"/>
    <property type="molecule type" value="Genomic_DNA"/>
</dbReference>
<keyword evidence="1" id="KW-0472">Membrane</keyword>
<keyword evidence="1" id="KW-0812">Transmembrane</keyword>
<proteinExistence type="predicted"/>
<comment type="caution">
    <text evidence="2">The sequence shown here is derived from an EMBL/GenBank/DDBJ whole genome shotgun (WGS) entry which is preliminary data.</text>
</comment>
<keyword evidence="1" id="KW-1133">Transmembrane helix</keyword>
<evidence type="ECO:0008006" key="4">
    <source>
        <dbReference type="Google" id="ProtNLM"/>
    </source>
</evidence>
<dbReference type="AlphaFoldDB" id="A0AAV8YPY5"/>
<name>A0AAV8YPY5_9CUCU</name>
<accession>A0AAV8YPY5</accession>
<keyword evidence="3" id="KW-1185">Reference proteome</keyword>
<reference evidence="2" key="1">
    <citation type="journal article" date="2023" name="Insect Mol. Biol.">
        <title>Genome sequencing provides insights into the evolution of gene families encoding plant cell wall-degrading enzymes in longhorned beetles.</title>
        <authorList>
            <person name="Shin N.R."/>
            <person name="Okamura Y."/>
            <person name="Kirsch R."/>
            <person name="Pauchet Y."/>
        </authorList>
    </citation>
    <scope>NUCLEOTIDE SEQUENCE</scope>
    <source>
        <strain evidence="2">AMC_N1</strain>
    </source>
</reference>
<feature type="transmembrane region" description="Helical" evidence="1">
    <location>
        <begin position="85"/>
        <end position="105"/>
    </location>
</feature>
<evidence type="ECO:0000313" key="2">
    <source>
        <dbReference type="EMBL" id="KAJ8953403.1"/>
    </source>
</evidence>
<gene>
    <name evidence="2" type="ORF">NQ318_023520</name>
</gene>
<evidence type="ECO:0000256" key="1">
    <source>
        <dbReference type="SAM" id="Phobius"/>
    </source>
</evidence>
<organism evidence="2 3">
    <name type="scientific">Aromia moschata</name>
    <dbReference type="NCBI Taxonomy" id="1265417"/>
    <lineage>
        <taxon>Eukaryota</taxon>
        <taxon>Metazoa</taxon>
        <taxon>Ecdysozoa</taxon>
        <taxon>Arthropoda</taxon>
        <taxon>Hexapoda</taxon>
        <taxon>Insecta</taxon>
        <taxon>Pterygota</taxon>
        <taxon>Neoptera</taxon>
        <taxon>Endopterygota</taxon>
        <taxon>Coleoptera</taxon>
        <taxon>Polyphaga</taxon>
        <taxon>Cucujiformia</taxon>
        <taxon>Chrysomeloidea</taxon>
        <taxon>Cerambycidae</taxon>
        <taxon>Cerambycinae</taxon>
        <taxon>Callichromatini</taxon>
        <taxon>Aromia</taxon>
    </lineage>
</organism>